<proteinExistence type="inferred from homology"/>
<dbReference type="InterPro" id="IPR005119">
    <property type="entry name" value="LysR_subst-bd"/>
</dbReference>
<evidence type="ECO:0000256" key="2">
    <source>
        <dbReference type="ARBA" id="ARBA00023015"/>
    </source>
</evidence>
<reference evidence="6 7" key="1">
    <citation type="submission" date="2022-04" db="EMBL/GenBank/DDBJ databases">
        <title>Rhizobium coralii sp. nov., isolated from coral Turbinaria peltata.</title>
        <authorList>
            <person name="Sun H."/>
        </authorList>
    </citation>
    <scope>NUCLEOTIDE SEQUENCE [LARGE SCALE GENOMIC DNA]</scope>
    <source>
        <strain evidence="6 7">NTR19</strain>
    </source>
</reference>
<evidence type="ECO:0000256" key="1">
    <source>
        <dbReference type="ARBA" id="ARBA00009437"/>
    </source>
</evidence>
<dbReference type="SUPFAM" id="SSF53850">
    <property type="entry name" value="Periplasmic binding protein-like II"/>
    <property type="match status" value="1"/>
</dbReference>
<accession>A0ABT0IWF0</accession>
<dbReference type="Proteomes" id="UP001202827">
    <property type="component" value="Unassembled WGS sequence"/>
</dbReference>
<dbReference type="InterPro" id="IPR036388">
    <property type="entry name" value="WH-like_DNA-bd_sf"/>
</dbReference>
<dbReference type="PROSITE" id="PS50931">
    <property type="entry name" value="HTH_LYSR"/>
    <property type="match status" value="1"/>
</dbReference>
<name>A0ABT0IWF0_9HYPH</name>
<keyword evidence="4" id="KW-0804">Transcription</keyword>
<evidence type="ECO:0000259" key="5">
    <source>
        <dbReference type="PROSITE" id="PS50931"/>
    </source>
</evidence>
<organism evidence="6 7">
    <name type="scientific">Neorhizobium turbinariae</name>
    <dbReference type="NCBI Taxonomy" id="2937795"/>
    <lineage>
        <taxon>Bacteria</taxon>
        <taxon>Pseudomonadati</taxon>
        <taxon>Pseudomonadota</taxon>
        <taxon>Alphaproteobacteria</taxon>
        <taxon>Hyphomicrobiales</taxon>
        <taxon>Rhizobiaceae</taxon>
        <taxon>Rhizobium/Agrobacterium group</taxon>
        <taxon>Neorhizobium</taxon>
    </lineage>
</organism>
<evidence type="ECO:0000256" key="4">
    <source>
        <dbReference type="ARBA" id="ARBA00023163"/>
    </source>
</evidence>
<comment type="caution">
    <text evidence="6">The sequence shown here is derived from an EMBL/GenBank/DDBJ whole genome shotgun (WGS) entry which is preliminary data.</text>
</comment>
<keyword evidence="3" id="KW-0238">DNA-binding</keyword>
<evidence type="ECO:0000313" key="6">
    <source>
        <dbReference type="EMBL" id="MCK8782193.1"/>
    </source>
</evidence>
<keyword evidence="2" id="KW-0805">Transcription regulation</keyword>
<gene>
    <name evidence="6" type="ORF">M0654_19620</name>
</gene>
<dbReference type="Pfam" id="PF00126">
    <property type="entry name" value="HTH_1"/>
    <property type="match status" value="1"/>
</dbReference>
<evidence type="ECO:0000313" key="7">
    <source>
        <dbReference type="Proteomes" id="UP001202827"/>
    </source>
</evidence>
<dbReference type="Gene3D" id="3.40.190.290">
    <property type="match status" value="1"/>
</dbReference>
<dbReference type="PANTHER" id="PTHR30126">
    <property type="entry name" value="HTH-TYPE TRANSCRIPTIONAL REGULATOR"/>
    <property type="match status" value="1"/>
</dbReference>
<sequence>MTLDQLRIFLEVAEREHVTRAAEALHLTQSAVSGAISALEARHAVILFNRVGRRIELTEAGRLFVPEARAVLERARSAEHLLADLAGAASGVLRVHASQTVASYWLPSRLVSYHELYPRVDLRLTVGNTQSAAQAVLSGAAELAVVEGTVALAGLQRIRVAEDHLVLVVGKRHAWADGRRLTPNELLETNWIMREEGSGTRSAFEAHLRSLGLEPESLSVVLELPSNEAAIAAVEAGTAATVLSSRAAASHSHAGNLHIADFPMPARQFWVLHHAERHVTRALRAMLDLLTGKAG</sequence>
<dbReference type="EMBL" id="JALPRY010000024">
    <property type="protein sequence ID" value="MCK8782193.1"/>
    <property type="molecule type" value="Genomic_DNA"/>
</dbReference>
<evidence type="ECO:0000256" key="3">
    <source>
        <dbReference type="ARBA" id="ARBA00023125"/>
    </source>
</evidence>
<feature type="domain" description="HTH lysR-type" evidence="5">
    <location>
        <begin position="1"/>
        <end position="58"/>
    </location>
</feature>
<dbReference type="PANTHER" id="PTHR30126:SF39">
    <property type="entry name" value="HTH-TYPE TRANSCRIPTIONAL REGULATOR CYSL"/>
    <property type="match status" value="1"/>
</dbReference>
<dbReference type="RefSeq" id="WP_248684516.1">
    <property type="nucleotide sequence ID" value="NZ_JALPRY010000024.1"/>
</dbReference>
<protein>
    <submittedName>
        <fullName evidence="6">LysR substrate-binding domain-containing protein</fullName>
    </submittedName>
</protein>
<comment type="similarity">
    <text evidence="1">Belongs to the LysR transcriptional regulatory family.</text>
</comment>
<dbReference type="InterPro" id="IPR036390">
    <property type="entry name" value="WH_DNA-bd_sf"/>
</dbReference>
<dbReference type="InterPro" id="IPR000847">
    <property type="entry name" value="LysR_HTH_N"/>
</dbReference>
<keyword evidence="7" id="KW-1185">Reference proteome</keyword>
<dbReference type="Gene3D" id="1.10.10.10">
    <property type="entry name" value="Winged helix-like DNA-binding domain superfamily/Winged helix DNA-binding domain"/>
    <property type="match status" value="1"/>
</dbReference>
<dbReference type="SUPFAM" id="SSF46785">
    <property type="entry name" value="Winged helix' DNA-binding domain"/>
    <property type="match status" value="1"/>
</dbReference>
<dbReference type="PRINTS" id="PR00039">
    <property type="entry name" value="HTHLYSR"/>
</dbReference>
<dbReference type="Pfam" id="PF03466">
    <property type="entry name" value="LysR_substrate"/>
    <property type="match status" value="1"/>
</dbReference>